<proteinExistence type="predicted"/>
<organism evidence="5 6">
    <name type="scientific">Piloderma croceum (strain F 1598)</name>
    <dbReference type="NCBI Taxonomy" id="765440"/>
    <lineage>
        <taxon>Eukaryota</taxon>
        <taxon>Fungi</taxon>
        <taxon>Dikarya</taxon>
        <taxon>Basidiomycota</taxon>
        <taxon>Agaricomycotina</taxon>
        <taxon>Agaricomycetes</taxon>
        <taxon>Agaricomycetidae</taxon>
        <taxon>Atheliales</taxon>
        <taxon>Atheliaceae</taxon>
        <taxon>Piloderma</taxon>
    </lineage>
</organism>
<dbReference type="HOGENOM" id="CLU_060149_1_0_1"/>
<evidence type="ECO:0000256" key="3">
    <source>
        <dbReference type="ARBA" id="ARBA00022777"/>
    </source>
</evidence>
<keyword evidence="1" id="KW-0723">Serine/threonine-protein kinase</keyword>
<evidence type="ECO:0000313" key="5">
    <source>
        <dbReference type="EMBL" id="KIM74315.1"/>
    </source>
</evidence>
<sequence length="398" mass="44530">MSSVQFGVFKAPGNISEFDPEYVVNTSVGALHGLLKSKNLLSQKDIKEKSITFRIVLIEPPAVSDDNEDPPSEINLVRRSKRKSTVHKPSAVASPPAKRYRSMFRPQNMSATRPLQYDSYKFKRVTFKVYEDGDTIKVPCEVIETILVARDWQRYTHGFNARGGFIGKGWSKFAFRGLFNGSNYAILQSIPSGSSEDLNSKDLSDELALMTLGQYFLDSFYKRAACYKVKGLPHMRWNVNDAFVGWLETPPLPPKEPDDDNRSFIYSTFLATPLLPSGPSYTEMKFSGNTEVGNNSGAIGHAVDAYAHHTVVDSLGTVLFADLQGIIGPGTTVVLFDPQAHTKKRCTGHWDKGPEQISEFLRVHKCNNICRAMDLHTEIVNPEFISDSRDHPLRIGFE</sequence>
<keyword evidence="3" id="KW-0418">Kinase</keyword>
<dbReference type="Gene3D" id="3.20.200.10">
    <property type="entry name" value="MHCK/EF2 kinase"/>
    <property type="match status" value="1"/>
</dbReference>
<dbReference type="InterPro" id="IPR011009">
    <property type="entry name" value="Kinase-like_dom_sf"/>
</dbReference>
<evidence type="ECO:0000256" key="1">
    <source>
        <dbReference type="ARBA" id="ARBA00022527"/>
    </source>
</evidence>
<dbReference type="SUPFAM" id="SSF56112">
    <property type="entry name" value="Protein kinase-like (PK-like)"/>
    <property type="match status" value="1"/>
</dbReference>
<reference evidence="6" key="2">
    <citation type="submission" date="2015-01" db="EMBL/GenBank/DDBJ databases">
        <title>Evolutionary Origins and Diversification of the Mycorrhizal Mutualists.</title>
        <authorList>
            <consortium name="DOE Joint Genome Institute"/>
            <consortium name="Mycorrhizal Genomics Consortium"/>
            <person name="Kohler A."/>
            <person name="Kuo A."/>
            <person name="Nagy L.G."/>
            <person name="Floudas D."/>
            <person name="Copeland A."/>
            <person name="Barry K.W."/>
            <person name="Cichocki N."/>
            <person name="Veneault-Fourrey C."/>
            <person name="LaButti K."/>
            <person name="Lindquist E.A."/>
            <person name="Lipzen A."/>
            <person name="Lundell T."/>
            <person name="Morin E."/>
            <person name="Murat C."/>
            <person name="Riley R."/>
            <person name="Ohm R."/>
            <person name="Sun H."/>
            <person name="Tunlid A."/>
            <person name="Henrissat B."/>
            <person name="Grigoriev I.V."/>
            <person name="Hibbett D.S."/>
            <person name="Martin F."/>
        </authorList>
    </citation>
    <scope>NUCLEOTIDE SEQUENCE [LARGE SCALE GENOMIC DNA]</scope>
    <source>
        <strain evidence="6">F 1598</strain>
    </source>
</reference>
<keyword evidence="6" id="KW-1185">Reference proteome</keyword>
<name>A0A0C3EP06_PILCF</name>
<dbReference type="OrthoDB" id="3263438at2759"/>
<dbReference type="Pfam" id="PF02816">
    <property type="entry name" value="Alpha_kinase"/>
    <property type="match status" value="1"/>
</dbReference>
<dbReference type="CDD" id="cd04515">
    <property type="entry name" value="Alpha_kinase"/>
    <property type="match status" value="1"/>
</dbReference>
<accession>A0A0C3EP06</accession>
<protein>
    <recommendedName>
        <fullName evidence="4">Alpha-type protein kinase domain-containing protein</fullName>
    </recommendedName>
</protein>
<dbReference type="Proteomes" id="UP000054166">
    <property type="component" value="Unassembled WGS sequence"/>
</dbReference>
<dbReference type="InterPro" id="IPR004166">
    <property type="entry name" value="a-kinase_dom"/>
</dbReference>
<dbReference type="InParanoid" id="A0A0C3EP06"/>
<feature type="domain" description="Alpha-type protein kinase" evidence="4">
    <location>
        <begin position="121"/>
        <end position="378"/>
    </location>
</feature>
<dbReference type="AlphaFoldDB" id="A0A0C3EP06"/>
<keyword evidence="2" id="KW-0808">Transferase</keyword>
<dbReference type="PROSITE" id="PS51158">
    <property type="entry name" value="ALPHA_KINASE"/>
    <property type="match status" value="1"/>
</dbReference>
<evidence type="ECO:0000256" key="2">
    <source>
        <dbReference type="ARBA" id="ARBA00022679"/>
    </source>
</evidence>
<gene>
    <name evidence="5" type="ORF">PILCRDRAFT_828308</name>
</gene>
<evidence type="ECO:0000259" key="4">
    <source>
        <dbReference type="PROSITE" id="PS51158"/>
    </source>
</evidence>
<dbReference type="EMBL" id="KN833062">
    <property type="protein sequence ID" value="KIM74315.1"/>
    <property type="molecule type" value="Genomic_DNA"/>
</dbReference>
<evidence type="ECO:0000313" key="6">
    <source>
        <dbReference type="Proteomes" id="UP000054166"/>
    </source>
</evidence>
<reference evidence="5 6" key="1">
    <citation type="submission" date="2014-04" db="EMBL/GenBank/DDBJ databases">
        <authorList>
            <consortium name="DOE Joint Genome Institute"/>
            <person name="Kuo A."/>
            <person name="Tarkka M."/>
            <person name="Buscot F."/>
            <person name="Kohler A."/>
            <person name="Nagy L.G."/>
            <person name="Floudas D."/>
            <person name="Copeland A."/>
            <person name="Barry K.W."/>
            <person name="Cichocki N."/>
            <person name="Veneault-Fourrey C."/>
            <person name="LaButti K."/>
            <person name="Lindquist E.A."/>
            <person name="Lipzen A."/>
            <person name="Lundell T."/>
            <person name="Morin E."/>
            <person name="Murat C."/>
            <person name="Sun H."/>
            <person name="Tunlid A."/>
            <person name="Henrissat B."/>
            <person name="Grigoriev I.V."/>
            <person name="Hibbett D.S."/>
            <person name="Martin F."/>
            <person name="Nordberg H.P."/>
            <person name="Cantor M.N."/>
            <person name="Hua S.X."/>
        </authorList>
    </citation>
    <scope>NUCLEOTIDE SEQUENCE [LARGE SCALE GENOMIC DNA]</scope>
    <source>
        <strain evidence="5 6">F 1598</strain>
    </source>
</reference>
<dbReference type="STRING" id="765440.A0A0C3EP06"/>
<dbReference type="GO" id="GO:0004674">
    <property type="term" value="F:protein serine/threonine kinase activity"/>
    <property type="evidence" value="ECO:0007669"/>
    <property type="project" value="UniProtKB-KW"/>
</dbReference>
<dbReference type="GO" id="GO:0005524">
    <property type="term" value="F:ATP binding"/>
    <property type="evidence" value="ECO:0007669"/>
    <property type="project" value="InterPro"/>
</dbReference>